<reference evidence="2 3" key="1">
    <citation type="submission" date="2018-07" db="EMBL/GenBank/DDBJ databases">
        <title>Genomic Encyclopedia of Type Strains, Phase IV (KMG-IV): sequencing the most valuable type-strain genomes for metagenomic binning, comparative biology and taxonomic classification.</title>
        <authorList>
            <person name="Goeker M."/>
        </authorList>
    </citation>
    <scope>NUCLEOTIDE SEQUENCE [LARGE SCALE GENOMIC DNA]</scope>
    <source>
        <strain evidence="2 3">DSM 14364</strain>
    </source>
</reference>
<proteinExistence type="predicted"/>
<dbReference type="Proteomes" id="UP000254925">
    <property type="component" value="Unassembled WGS sequence"/>
</dbReference>
<evidence type="ECO:0000259" key="1">
    <source>
        <dbReference type="PROSITE" id="PS51186"/>
    </source>
</evidence>
<organism evidence="2 3">
    <name type="scientific">Microvirga subterranea</name>
    <dbReference type="NCBI Taxonomy" id="186651"/>
    <lineage>
        <taxon>Bacteria</taxon>
        <taxon>Pseudomonadati</taxon>
        <taxon>Pseudomonadota</taxon>
        <taxon>Alphaproteobacteria</taxon>
        <taxon>Hyphomicrobiales</taxon>
        <taxon>Methylobacteriaceae</taxon>
        <taxon>Microvirga</taxon>
    </lineage>
</organism>
<accession>A0A370HLI9</accession>
<dbReference type="PROSITE" id="PS51186">
    <property type="entry name" value="GNAT"/>
    <property type="match status" value="1"/>
</dbReference>
<protein>
    <submittedName>
        <fullName evidence="2">Putative acetyltransferase</fullName>
    </submittedName>
</protein>
<dbReference type="SUPFAM" id="SSF55729">
    <property type="entry name" value="Acyl-CoA N-acyltransferases (Nat)"/>
    <property type="match status" value="1"/>
</dbReference>
<keyword evidence="3" id="KW-1185">Reference proteome</keyword>
<evidence type="ECO:0000313" key="2">
    <source>
        <dbReference type="EMBL" id="RDI59388.1"/>
    </source>
</evidence>
<dbReference type="CDD" id="cd04301">
    <property type="entry name" value="NAT_SF"/>
    <property type="match status" value="1"/>
</dbReference>
<keyword evidence="2" id="KW-0808">Transferase</keyword>
<name>A0A370HLI9_9HYPH</name>
<dbReference type="InterPro" id="IPR000182">
    <property type="entry name" value="GNAT_dom"/>
</dbReference>
<dbReference type="OrthoDB" id="9797178at2"/>
<feature type="domain" description="N-acetyltransferase" evidence="1">
    <location>
        <begin position="5"/>
        <end position="148"/>
    </location>
</feature>
<evidence type="ECO:0000313" key="3">
    <source>
        <dbReference type="Proteomes" id="UP000254925"/>
    </source>
</evidence>
<sequence length="168" mass="17688">MTFEGRIRPARPEDKPAIHAIHTAAFGQTAEADLVERLGAEGDLILSLVACTDRPVGHIAFSRLAMSDAPSVGACALAPLAVDPTRQRQGIGSALIKQGLDRLVEQGWDLVLVLGDPNYYGRFGFAAEAAAALRTPYDGPYLQALALSDQGREAQGPVAYAGAFAEVS</sequence>
<gene>
    <name evidence="2" type="ORF">DES45_104302</name>
</gene>
<dbReference type="InterPro" id="IPR016181">
    <property type="entry name" value="Acyl_CoA_acyltransferase"/>
</dbReference>
<comment type="caution">
    <text evidence="2">The sequence shown here is derived from an EMBL/GenBank/DDBJ whole genome shotgun (WGS) entry which is preliminary data.</text>
</comment>
<dbReference type="Gene3D" id="3.40.630.30">
    <property type="match status" value="1"/>
</dbReference>
<dbReference type="Pfam" id="PF00583">
    <property type="entry name" value="Acetyltransf_1"/>
    <property type="match status" value="1"/>
</dbReference>
<dbReference type="RefSeq" id="WP_114770265.1">
    <property type="nucleotide sequence ID" value="NZ_QQBB01000004.1"/>
</dbReference>
<dbReference type="GO" id="GO:0016747">
    <property type="term" value="F:acyltransferase activity, transferring groups other than amino-acyl groups"/>
    <property type="evidence" value="ECO:0007669"/>
    <property type="project" value="InterPro"/>
</dbReference>
<dbReference type="AlphaFoldDB" id="A0A370HLI9"/>
<dbReference type="EMBL" id="QQBB01000004">
    <property type="protein sequence ID" value="RDI59388.1"/>
    <property type="molecule type" value="Genomic_DNA"/>
</dbReference>